<comment type="caution">
    <text evidence="1">The sequence shown here is derived from an EMBL/GenBank/DDBJ whole genome shotgun (WGS) entry which is preliminary data.</text>
</comment>
<accession>A0A6L3SZ09</accession>
<protein>
    <submittedName>
        <fullName evidence="1">Uncharacterized protein</fullName>
    </submittedName>
</protein>
<reference evidence="1 2" key="1">
    <citation type="submission" date="2019-09" db="EMBL/GenBank/DDBJ databases">
        <title>YIM 48816 draft genome.</title>
        <authorList>
            <person name="Jiang L."/>
        </authorList>
    </citation>
    <scope>NUCLEOTIDE SEQUENCE [LARGE SCALE GENOMIC DNA]</scope>
    <source>
        <strain evidence="1 2">YIM 48816</strain>
    </source>
</reference>
<dbReference type="AlphaFoldDB" id="A0A6L3SZ09"/>
<dbReference type="OrthoDB" id="8006015at2"/>
<dbReference type="EMBL" id="VZZK01000020">
    <property type="protein sequence ID" value="KAB1077492.1"/>
    <property type="molecule type" value="Genomic_DNA"/>
</dbReference>
<sequence length="65" mass="6583">MDGFYRGIETSLLALSLALGIGAFAASALPRERPALGQTLPAAHPGGEIAVTLPMLSVTADAPVH</sequence>
<evidence type="ECO:0000313" key="2">
    <source>
        <dbReference type="Proteomes" id="UP000474159"/>
    </source>
</evidence>
<dbReference type="RefSeq" id="WP_151001658.1">
    <property type="nucleotide sequence ID" value="NZ_BPQY01000509.1"/>
</dbReference>
<gene>
    <name evidence="1" type="ORF">F6X53_18420</name>
</gene>
<proteinExistence type="predicted"/>
<dbReference type="Proteomes" id="UP000474159">
    <property type="component" value="Unassembled WGS sequence"/>
</dbReference>
<evidence type="ECO:0000313" key="1">
    <source>
        <dbReference type="EMBL" id="KAB1077492.1"/>
    </source>
</evidence>
<name>A0A6L3SZ09_9HYPH</name>
<keyword evidence="2" id="KW-1185">Reference proteome</keyword>
<organism evidence="1 2">
    <name type="scientific">Methylobacterium soli</name>
    <dbReference type="NCBI Taxonomy" id="553447"/>
    <lineage>
        <taxon>Bacteria</taxon>
        <taxon>Pseudomonadati</taxon>
        <taxon>Pseudomonadota</taxon>
        <taxon>Alphaproteobacteria</taxon>
        <taxon>Hyphomicrobiales</taxon>
        <taxon>Methylobacteriaceae</taxon>
        <taxon>Methylobacterium</taxon>
    </lineage>
</organism>